<evidence type="ECO:0000313" key="3">
    <source>
        <dbReference type="EMBL" id="MBB5219562.1"/>
    </source>
</evidence>
<gene>
    <name evidence="3" type="ORF">HNP77_001944</name>
</gene>
<feature type="chain" id="PRO_5032586538" description="BIG2 domain-containing protein" evidence="1">
    <location>
        <begin position="24"/>
        <end position="605"/>
    </location>
</feature>
<keyword evidence="4" id="KW-1185">Reference proteome</keyword>
<feature type="signal peptide" evidence="1">
    <location>
        <begin position="1"/>
        <end position="23"/>
    </location>
</feature>
<sequence length="605" mass="66900">MKKIIKAAAALTCASLLGGAVFAQDADFEEERASAPLPVSVSERRTVNDSLQMSETVKQISLHKIDYNTDFPELSVKGYNSRDLKWSSSNMDVVKVDQRGRLFPNSIGKAVVTAVSSDGKKAECEVEVTKYGPKPTSAGLSLSTGLTGDASVTWGFDLDTGRSGFTTDQNIKLKMDVLNLGEVWAGDNKEALPVWGEIRIYTKGDPVRYMVDSDSETDPYVNSGDFAIMVDRAKVHVGDAYITLFDKDYSDLGYVNYTTGSDVAFSFMAADPDYRYGHLTKRNLHTYLSSYDEDAEVFGLSAGYEMPNVFKLQADVASTMEWVAGSDNHTSDTADPSHNATDYVYKVYGEFNWIKNLSVQAGFSSGVLGKDSTIKPDIRFGAQADYQWNFYDIFYLKPSAGVTMMQLEGMGDVYPLYSAGIMLGWEDRQSAFDYYSCKYSRDDYGPYPGLAFAMQYADSKIAEYVTYFSAQNLLTTFTGDDLLILHGSFNTGNNLLVKNLEAVGAVDIVNVLSDRCVIGYTLGAAYYLPLGNHGFGVKPKFLVTNYHDTYNDLNDYCYVKGGVEIGFERVTLSIDYLSNDIINGYNDGTDYNRMGCIETKVKVSF</sequence>
<organism evidence="3 4">
    <name type="scientific">Treponema rectale</name>
    <dbReference type="NCBI Taxonomy" id="744512"/>
    <lineage>
        <taxon>Bacteria</taxon>
        <taxon>Pseudomonadati</taxon>
        <taxon>Spirochaetota</taxon>
        <taxon>Spirochaetia</taxon>
        <taxon>Spirochaetales</taxon>
        <taxon>Treponemataceae</taxon>
        <taxon>Treponema</taxon>
    </lineage>
</organism>
<reference evidence="3 4" key="1">
    <citation type="submission" date="2020-08" db="EMBL/GenBank/DDBJ databases">
        <title>Genomic Encyclopedia of Type Strains, Phase IV (KMG-IV): sequencing the most valuable type-strain genomes for metagenomic binning, comparative biology and taxonomic classification.</title>
        <authorList>
            <person name="Goeker M."/>
        </authorList>
    </citation>
    <scope>NUCLEOTIDE SEQUENCE [LARGE SCALE GENOMIC DNA]</scope>
    <source>
        <strain evidence="3 4">DSM 103679</strain>
    </source>
</reference>
<feature type="domain" description="BIG2" evidence="2">
    <location>
        <begin position="80"/>
        <end position="126"/>
    </location>
</feature>
<evidence type="ECO:0000313" key="4">
    <source>
        <dbReference type="Proteomes" id="UP000578697"/>
    </source>
</evidence>
<name>A0A840SJL7_9SPIR</name>
<dbReference type="Pfam" id="PF02368">
    <property type="entry name" value="Big_2"/>
    <property type="match status" value="1"/>
</dbReference>
<comment type="caution">
    <text evidence="3">The sequence shown here is derived from an EMBL/GenBank/DDBJ whole genome shotgun (WGS) entry which is preliminary data.</text>
</comment>
<proteinExistence type="predicted"/>
<accession>A0A840SJL7</accession>
<dbReference type="InterPro" id="IPR003343">
    <property type="entry name" value="Big_2"/>
</dbReference>
<dbReference type="EMBL" id="JACHFR010000003">
    <property type="protein sequence ID" value="MBB5219562.1"/>
    <property type="molecule type" value="Genomic_DNA"/>
</dbReference>
<protein>
    <recommendedName>
        <fullName evidence="2">BIG2 domain-containing protein</fullName>
    </recommendedName>
</protein>
<dbReference type="SUPFAM" id="SSF49373">
    <property type="entry name" value="Invasin/intimin cell-adhesion fragments"/>
    <property type="match status" value="1"/>
</dbReference>
<dbReference type="RefSeq" id="WP_184652988.1">
    <property type="nucleotide sequence ID" value="NZ_JACHFR010000003.1"/>
</dbReference>
<dbReference type="Proteomes" id="UP000578697">
    <property type="component" value="Unassembled WGS sequence"/>
</dbReference>
<evidence type="ECO:0000256" key="1">
    <source>
        <dbReference type="SAM" id="SignalP"/>
    </source>
</evidence>
<keyword evidence="1" id="KW-0732">Signal</keyword>
<dbReference type="Gene3D" id="2.60.40.1080">
    <property type="match status" value="1"/>
</dbReference>
<dbReference type="InterPro" id="IPR008964">
    <property type="entry name" value="Invasin/intimin_cell_adhesion"/>
</dbReference>
<dbReference type="AlphaFoldDB" id="A0A840SJL7"/>
<evidence type="ECO:0000259" key="2">
    <source>
        <dbReference type="Pfam" id="PF02368"/>
    </source>
</evidence>